<keyword evidence="1" id="KW-0472">Membrane</keyword>
<accession>A0A7W6BYG2</accession>
<feature type="transmembrane region" description="Helical" evidence="1">
    <location>
        <begin position="87"/>
        <end position="106"/>
    </location>
</feature>
<dbReference type="OrthoDB" id="9812996at2"/>
<comment type="caution">
    <text evidence="2">The sequence shown here is derived from an EMBL/GenBank/DDBJ whole genome shotgun (WGS) entry which is preliminary data.</text>
</comment>
<feature type="transmembrane region" description="Helical" evidence="1">
    <location>
        <begin position="183"/>
        <end position="202"/>
    </location>
</feature>
<feature type="transmembrane region" description="Helical" evidence="1">
    <location>
        <begin position="112"/>
        <end position="128"/>
    </location>
</feature>
<gene>
    <name evidence="2" type="ORF">GGR05_001210</name>
</gene>
<feature type="transmembrane region" description="Helical" evidence="1">
    <location>
        <begin position="57"/>
        <end position="75"/>
    </location>
</feature>
<name>A0A7W6BYG2_9HYPH</name>
<feature type="transmembrane region" description="Helical" evidence="1">
    <location>
        <begin position="352"/>
        <end position="373"/>
    </location>
</feature>
<dbReference type="Proteomes" id="UP000531216">
    <property type="component" value="Unassembled WGS sequence"/>
</dbReference>
<keyword evidence="1" id="KW-1133">Transmembrane helix</keyword>
<feature type="transmembrane region" description="Helical" evidence="1">
    <location>
        <begin position="223"/>
        <end position="245"/>
    </location>
</feature>
<reference evidence="2 3" key="1">
    <citation type="submission" date="2020-08" db="EMBL/GenBank/DDBJ databases">
        <title>Genomic Encyclopedia of Type Strains, Phase IV (KMG-IV): sequencing the most valuable type-strain genomes for metagenomic binning, comparative biology and taxonomic classification.</title>
        <authorList>
            <person name="Goeker M."/>
        </authorList>
    </citation>
    <scope>NUCLEOTIDE SEQUENCE [LARGE SCALE GENOMIC DNA]</scope>
    <source>
        <strain evidence="2 3">DSM 25024</strain>
    </source>
</reference>
<feature type="transmembrane region" description="Helical" evidence="1">
    <location>
        <begin position="257"/>
        <end position="276"/>
    </location>
</feature>
<protein>
    <recommendedName>
        <fullName evidence="4">DUF4153 domain-containing protein</fullName>
    </recommendedName>
</protein>
<evidence type="ECO:0008006" key="4">
    <source>
        <dbReference type="Google" id="ProtNLM"/>
    </source>
</evidence>
<feature type="transmembrane region" description="Helical" evidence="1">
    <location>
        <begin position="140"/>
        <end position="163"/>
    </location>
</feature>
<dbReference type="RefSeq" id="WP_090959975.1">
    <property type="nucleotide sequence ID" value="NZ_FOOA01000002.1"/>
</dbReference>
<evidence type="ECO:0000256" key="1">
    <source>
        <dbReference type="SAM" id="Phobius"/>
    </source>
</evidence>
<keyword evidence="3" id="KW-1185">Reference proteome</keyword>
<keyword evidence="1" id="KW-0812">Transmembrane</keyword>
<feature type="transmembrane region" description="Helical" evidence="1">
    <location>
        <begin position="22"/>
        <end position="45"/>
    </location>
</feature>
<feature type="transmembrane region" description="Helical" evidence="1">
    <location>
        <begin position="322"/>
        <end position="340"/>
    </location>
</feature>
<dbReference type="AlphaFoldDB" id="A0A7W6BYG2"/>
<dbReference type="Pfam" id="PF13687">
    <property type="entry name" value="DUF4153"/>
    <property type="match status" value="1"/>
</dbReference>
<feature type="transmembrane region" description="Helical" evidence="1">
    <location>
        <begin position="288"/>
        <end position="310"/>
    </location>
</feature>
<organism evidence="2 3">
    <name type="scientific">Aureimonas phyllosphaerae</name>
    <dbReference type="NCBI Taxonomy" id="1166078"/>
    <lineage>
        <taxon>Bacteria</taxon>
        <taxon>Pseudomonadati</taxon>
        <taxon>Pseudomonadota</taxon>
        <taxon>Alphaproteobacteria</taxon>
        <taxon>Hyphomicrobiales</taxon>
        <taxon>Aurantimonadaceae</taxon>
        <taxon>Aureimonas</taxon>
    </lineage>
</organism>
<evidence type="ECO:0000313" key="3">
    <source>
        <dbReference type="Proteomes" id="UP000531216"/>
    </source>
</evidence>
<sequence>MRSKASRLIGLFRSLVVRSGRATFRFPAAALAIVAIAAIANWAIANEVDATIPLGRWILGLVAGAAASVAATLFAESRGSSLAVARLAGCAGLAAVGVAVGFAHPFLLNGPALTLAVLTAVPLAPFLGRGSSRSFWDFTLWIALGITLGWFSVVVFLLGFTAIFEMVRTLFGVGLTERAYTHLFTTGLTLVGPLFALGRVPQPDAVALQDRTGERLERAVRPLFEWVTAPLVLVASMIIHVYAAKIILTGDVPTNEIGWIVLLYSAFVLSLRLGLEPYLNTLAAPARLFARVWAAAVVVPLFLFAYALFLRVSGEGWTIERYFSAAYGLAAGLAVVLQIVPRTRSDIRTMVAVLPVLLTLATFGPWGVVATVARSQSALIERDFGTRLRGGADAIQTLDGQERDVLLSRLDALDDVDEGRHFAEASGVLPEVEPDKRLAEIRNLPSVAAIREADASRSIDQSFETDDVWDVGGFDRVLPVSATGVDASGDGSSLRLEGTRLVLTYRDQTDRFDLTSELPASRVRSAEGQLPALVVDLRSAEGRTIRLRVVHLRWSPQGELVWLQTAVALRHGEWASLR</sequence>
<evidence type="ECO:0000313" key="2">
    <source>
        <dbReference type="EMBL" id="MBB3935082.1"/>
    </source>
</evidence>
<dbReference type="EMBL" id="JACIDO010000002">
    <property type="protein sequence ID" value="MBB3935082.1"/>
    <property type="molecule type" value="Genomic_DNA"/>
</dbReference>
<proteinExistence type="predicted"/>
<dbReference type="InterPro" id="IPR025291">
    <property type="entry name" value="DUF4153"/>
</dbReference>